<reference evidence="6" key="1">
    <citation type="journal article" date="2020" name="mSystems">
        <title>Genome- and Community-Level Interaction Insights into Carbon Utilization and Element Cycling Functions of Hydrothermarchaeota in Hydrothermal Sediment.</title>
        <authorList>
            <person name="Zhou Z."/>
            <person name="Liu Y."/>
            <person name="Xu W."/>
            <person name="Pan J."/>
            <person name="Luo Z.H."/>
            <person name="Li M."/>
        </authorList>
    </citation>
    <scope>NUCLEOTIDE SEQUENCE [LARGE SCALE GENOMIC DNA]</scope>
    <source>
        <strain evidence="6">SpSt-418</strain>
    </source>
</reference>
<dbReference type="AlphaFoldDB" id="A0A7C3KFZ3"/>
<dbReference type="Gene3D" id="2.60.450.10">
    <property type="entry name" value="Lipopolysaccharide (LPS) transport protein A like domain"/>
    <property type="match status" value="2"/>
</dbReference>
<evidence type="ECO:0000256" key="1">
    <source>
        <dbReference type="ARBA" id="ARBA00022475"/>
    </source>
</evidence>
<organism evidence="6">
    <name type="scientific">Oscillatoriales cyanobacterium SpSt-418</name>
    <dbReference type="NCBI Taxonomy" id="2282169"/>
    <lineage>
        <taxon>Bacteria</taxon>
        <taxon>Bacillati</taxon>
        <taxon>Cyanobacteriota</taxon>
        <taxon>Cyanophyceae</taxon>
        <taxon>Oscillatoriophycideae</taxon>
        <taxon>Oscillatoriales</taxon>
    </lineage>
</organism>
<evidence type="ECO:0000256" key="2">
    <source>
        <dbReference type="ARBA" id="ARBA00022519"/>
    </source>
</evidence>
<dbReference type="InterPro" id="IPR010664">
    <property type="entry name" value="LipoPS_assembly_LptC-rel"/>
</dbReference>
<accession>A0A7C3KFZ3</accession>
<evidence type="ECO:0000256" key="3">
    <source>
        <dbReference type="ARBA" id="ARBA00022692"/>
    </source>
</evidence>
<dbReference type="InterPro" id="IPR026265">
    <property type="entry name" value="LptC"/>
</dbReference>
<dbReference type="InterPro" id="IPR052363">
    <property type="entry name" value="LPS_export_LptC"/>
</dbReference>
<comment type="caution">
    <text evidence="6">The sequence shown here is derived from an EMBL/GenBank/DDBJ whole genome shotgun (WGS) entry which is preliminary data.</text>
</comment>
<dbReference type="NCBIfam" id="TIGR04409">
    <property type="entry name" value="LptC_YrbK"/>
    <property type="match status" value="1"/>
</dbReference>
<keyword evidence="2" id="KW-0997">Cell inner membrane</keyword>
<evidence type="ECO:0000256" key="4">
    <source>
        <dbReference type="ARBA" id="ARBA00022989"/>
    </source>
</evidence>
<keyword evidence="3" id="KW-0812">Transmembrane</keyword>
<dbReference type="GO" id="GO:0030288">
    <property type="term" value="C:outer membrane-bounded periplasmic space"/>
    <property type="evidence" value="ECO:0007669"/>
    <property type="project" value="TreeGrafter"/>
</dbReference>
<evidence type="ECO:0000313" key="6">
    <source>
        <dbReference type="EMBL" id="HFM99503.1"/>
    </source>
</evidence>
<dbReference type="GO" id="GO:0005886">
    <property type="term" value="C:plasma membrane"/>
    <property type="evidence" value="ECO:0007669"/>
    <property type="project" value="InterPro"/>
</dbReference>
<keyword evidence="5" id="KW-0472">Membrane</keyword>
<dbReference type="PANTHER" id="PTHR37481:SF1">
    <property type="entry name" value="LIPOPOLYSACCHARIDE EXPORT SYSTEM PROTEIN LPTC"/>
    <property type="match status" value="1"/>
</dbReference>
<keyword evidence="1" id="KW-1003">Cell membrane</keyword>
<dbReference type="Pfam" id="PF06835">
    <property type="entry name" value="LptC"/>
    <property type="match status" value="2"/>
</dbReference>
<evidence type="ECO:0000256" key="5">
    <source>
        <dbReference type="ARBA" id="ARBA00023136"/>
    </source>
</evidence>
<sequence>MPTWFQLHKTGQRFGQKPAVVRLASFSLICCAIASVTACAPQDRAAKKIEEGRKQVEQFDSSLTFQSVTLEEFDSKGRLWWKVKAKQARYSKDNKVAAIQSPDGELFQDGKAILKVKADRGEVKQDGKAILLIGNITATDLRDGVVFKGNEVEWQPERDLLIVRNNLTGTHPQLMVKAKEARMLTRARQIDLTGQVVATATKDKTQIKSEKLTWLVPVQKVQASQPLQVVRVKDNFTDQARSNKGLVDLKTRTATLQESAQIQLGESGLQVLSNALLWNFDQQTIASNVGVTVLNPSQQLTLTALQGQMNMKTNMAELTKNVRGAGGKNQAQIAADRLLWNLKTQKFDAFGNVAYRQSNPPLNLVGPQASGTLQDQMVVVSGGRVETKVIP</sequence>
<proteinExistence type="predicted"/>
<protein>
    <submittedName>
        <fullName evidence="6">LPS export ABC transporter periplasmic protein LptC</fullName>
    </submittedName>
</protein>
<gene>
    <name evidence="6" type="primary">lptC</name>
    <name evidence="6" type="ORF">ENR64_17410</name>
</gene>
<dbReference type="PANTHER" id="PTHR37481">
    <property type="entry name" value="LIPOPOLYSACCHARIDE EXPORT SYSTEM PROTEIN LPTC"/>
    <property type="match status" value="1"/>
</dbReference>
<dbReference type="EMBL" id="DSRU01000250">
    <property type="protein sequence ID" value="HFM99503.1"/>
    <property type="molecule type" value="Genomic_DNA"/>
</dbReference>
<keyword evidence="4" id="KW-1133">Transmembrane helix</keyword>
<name>A0A7C3KFZ3_9CYAN</name>
<dbReference type="GO" id="GO:0015221">
    <property type="term" value="F:lipopolysaccharide transmembrane transporter activity"/>
    <property type="evidence" value="ECO:0007669"/>
    <property type="project" value="InterPro"/>
</dbReference>
<dbReference type="GO" id="GO:0017089">
    <property type="term" value="F:glycolipid transfer activity"/>
    <property type="evidence" value="ECO:0007669"/>
    <property type="project" value="TreeGrafter"/>
</dbReference>